<accession>A0A558D0S3</accession>
<evidence type="ECO:0000313" key="3">
    <source>
        <dbReference type="Proteomes" id="UP000317355"/>
    </source>
</evidence>
<dbReference type="EMBL" id="VMRY01000041">
    <property type="protein sequence ID" value="TVT54612.1"/>
    <property type="molecule type" value="Genomic_DNA"/>
</dbReference>
<sequence>MLSTQTIPIATPAQDGPVSYSTQYSMKGSASPVPGMNGYQLSGPGVYKGFIKDEVLNINFGQWHYQGRALNNSSKAMPSPKKPVKITLEPDTIVTVNFSETTHSIPCSGKVVYKLDLKPETQTWDITLDGNRKLTYHSSVFVLEKGNKQLNTLNYDLGANFEYGLSARVVLTKKKKQWVYTSGTVVKSMIDYEYFQVPLLYKVNNIFCQYCDKVKQLKGKPLDGEVLDDTLILFWPEIEPVVIIDSQLNPIVKCAPGEAYATCQRQLEKASTRLEISDSDFLQRTSGHLLPLRNGFYDPAKDTGMVPNKKKPKGASTLEVNYRYNLTRVE</sequence>
<reference evidence="2 3" key="1">
    <citation type="submission" date="2019-07" db="EMBL/GenBank/DDBJ databases">
        <title>The pathways for chlorine oxyanion respiration interact through the shared metabolite chlorate.</title>
        <authorList>
            <person name="Barnum T.P."/>
            <person name="Cheng Y."/>
            <person name="Hill K.A."/>
            <person name="Lucas L.N."/>
            <person name="Carlson H.K."/>
            <person name="Coates J.D."/>
        </authorList>
    </citation>
    <scope>NUCLEOTIDE SEQUENCE [LARGE SCALE GENOMIC DNA]</scope>
    <source>
        <strain evidence="2">BK-3</strain>
    </source>
</reference>
<gene>
    <name evidence="2" type="ORF">FHK82_10525</name>
</gene>
<evidence type="ECO:0000256" key="1">
    <source>
        <dbReference type="SAM" id="MobiDB-lite"/>
    </source>
</evidence>
<protein>
    <submittedName>
        <fullName evidence="2">Uncharacterized protein</fullName>
    </submittedName>
</protein>
<name>A0A558D0S3_9GAMM</name>
<comment type="caution">
    <text evidence="2">The sequence shown here is derived from an EMBL/GenBank/DDBJ whole genome shotgun (WGS) entry which is preliminary data.</text>
</comment>
<organism evidence="2 3">
    <name type="scientific">Sedimenticola thiotaurini</name>
    <dbReference type="NCBI Taxonomy" id="1543721"/>
    <lineage>
        <taxon>Bacteria</taxon>
        <taxon>Pseudomonadati</taxon>
        <taxon>Pseudomonadota</taxon>
        <taxon>Gammaproteobacteria</taxon>
        <taxon>Chromatiales</taxon>
        <taxon>Sedimenticolaceae</taxon>
        <taxon>Sedimenticola</taxon>
    </lineage>
</organism>
<proteinExistence type="predicted"/>
<evidence type="ECO:0000313" key="2">
    <source>
        <dbReference type="EMBL" id="TVT54612.1"/>
    </source>
</evidence>
<feature type="region of interest" description="Disordered" evidence="1">
    <location>
        <begin position="1"/>
        <end position="23"/>
    </location>
</feature>
<dbReference type="Proteomes" id="UP000317355">
    <property type="component" value="Unassembled WGS sequence"/>
</dbReference>
<dbReference type="AlphaFoldDB" id="A0A558D0S3"/>